<sequence>MAVHLFGAGSSPGCANFGLKYLAQQHRSDYPKASAFVEKNFYVDDGLTSVPSVSEAKDLITESQKLCKLAGLRLHKFNSSHTDALSHLAPSERANATKPLNLKPDTNSSDHVLGIQWSVENDTFSFNTSTKDQPPTRRSILSVISSLFDPLGFVAPFTLSGKSILQELCRRGIDWDDPIPENMRTRWEEWKRVTLEAFGSARSEPSAMFSMPQSLNALADWMTLH</sequence>
<dbReference type="AlphaFoldDB" id="A0AAW0P5X8"/>
<reference evidence="2" key="1">
    <citation type="submission" date="2024-04" db="EMBL/GenBank/DDBJ databases">
        <title>Salinicola lusitanus LLJ914,a marine bacterium isolated from the Okinawa Trough.</title>
        <authorList>
            <person name="Li J."/>
        </authorList>
    </citation>
    <scope>NUCLEOTIDE SEQUENCE [LARGE SCALE GENOMIC DNA]</scope>
</reference>
<name>A0AAW0P5X8_9GOBI</name>
<evidence type="ECO:0000313" key="1">
    <source>
        <dbReference type="EMBL" id="KAK7915484.1"/>
    </source>
</evidence>
<comment type="caution">
    <text evidence="1">The sequence shown here is derived from an EMBL/GenBank/DDBJ whole genome shotgun (WGS) entry which is preliminary data.</text>
</comment>
<dbReference type="InterPro" id="IPR008042">
    <property type="entry name" value="Retrotrans_Pao"/>
</dbReference>
<dbReference type="EMBL" id="JBBPFD010000008">
    <property type="protein sequence ID" value="KAK7915484.1"/>
    <property type="molecule type" value="Genomic_DNA"/>
</dbReference>
<dbReference type="Proteomes" id="UP001460270">
    <property type="component" value="Unassembled WGS sequence"/>
</dbReference>
<evidence type="ECO:0000313" key="2">
    <source>
        <dbReference type="Proteomes" id="UP001460270"/>
    </source>
</evidence>
<organism evidence="1 2">
    <name type="scientific">Mugilogobius chulae</name>
    <name type="common">yellowstripe goby</name>
    <dbReference type="NCBI Taxonomy" id="88201"/>
    <lineage>
        <taxon>Eukaryota</taxon>
        <taxon>Metazoa</taxon>
        <taxon>Chordata</taxon>
        <taxon>Craniata</taxon>
        <taxon>Vertebrata</taxon>
        <taxon>Euteleostomi</taxon>
        <taxon>Actinopterygii</taxon>
        <taxon>Neopterygii</taxon>
        <taxon>Teleostei</taxon>
        <taxon>Neoteleostei</taxon>
        <taxon>Acanthomorphata</taxon>
        <taxon>Gobiaria</taxon>
        <taxon>Gobiiformes</taxon>
        <taxon>Gobioidei</taxon>
        <taxon>Gobiidae</taxon>
        <taxon>Gobionellinae</taxon>
        <taxon>Mugilogobius</taxon>
    </lineage>
</organism>
<dbReference type="Pfam" id="PF05380">
    <property type="entry name" value="Peptidase_A17"/>
    <property type="match status" value="1"/>
</dbReference>
<protein>
    <submittedName>
        <fullName evidence="1">Uncharacterized protein</fullName>
    </submittedName>
</protein>
<dbReference type="PANTHER" id="PTHR47331:SF5">
    <property type="entry name" value="RIBONUCLEASE H"/>
    <property type="match status" value="1"/>
</dbReference>
<gene>
    <name evidence="1" type="ORF">WMY93_011245</name>
</gene>
<dbReference type="PANTHER" id="PTHR47331">
    <property type="entry name" value="PHD-TYPE DOMAIN-CONTAINING PROTEIN"/>
    <property type="match status" value="1"/>
</dbReference>
<accession>A0AAW0P5X8</accession>
<keyword evidence="2" id="KW-1185">Reference proteome</keyword>
<proteinExistence type="predicted"/>